<dbReference type="EMBL" id="BBQY01000005">
    <property type="protein sequence ID" value="GBH30798.1"/>
    <property type="molecule type" value="Genomic_DNA"/>
</dbReference>
<dbReference type="PANTHER" id="PTHR35446">
    <property type="entry name" value="SI:CH211-175M2.5"/>
    <property type="match status" value="1"/>
</dbReference>
<comment type="caution">
    <text evidence="2">The sequence shown here is derived from an EMBL/GenBank/DDBJ whole genome shotgun (WGS) entry which is preliminary data.</text>
</comment>
<evidence type="ECO:0000259" key="1">
    <source>
        <dbReference type="Pfam" id="PF02627"/>
    </source>
</evidence>
<dbReference type="Proteomes" id="UP000290975">
    <property type="component" value="Unassembled WGS sequence"/>
</dbReference>
<dbReference type="InterPro" id="IPR003779">
    <property type="entry name" value="CMD-like"/>
</dbReference>
<name>A0A401J2F0_SPHXE</name>
<dbReference type="InterPro" id="IPR029032">
    <property type="entry name" value="AhpD-like"/>
</dbReference>
<dbReference type="NCBIfam" id="TIGR00778">
    <property type="entry name" value="ahpD_dom"/>
    <property type="match status" value="1"/>
</dbReference>
<gene>
    <name evidence="2" type="ORF">MBESOW_P2053</name>
</gene>
<dbReference type="PANTHER" id="PTHR35446:SF3">
    <property type="entry name" value="CMD DOMAIN-CONTAINING PROTEIN"/>
    <property type="match status" value="1"/>
</dbReference>
<dbReference type="SUPFAM" id="SSF69118">
    <property type="entry name" value="AhpD-like"/>
    <property type="match status" value="1"/>
</dbReference>
<keyword evidence="3" id="KW-1185">Reference proteome</keyword>
<feature type="domain" description="Carboxymuconolactone decarboxylase-like" evidence="1">
    <location>
        <begin position="42"/>
        <end position="123"/>
    </location>
</feature>
<evidence type="ECO:0000313" key="2">
    <source>
        <dbReference type="EMBL" id="GBH30798.1"/>
    </source>
</evidence>
<dbReference type="Gene3D" id="1.20.1290.10">
    <property type="entry name" value="AhpD-like"/>
    <property type="match status" value="1"/>
</dbReference>
<reference evidence="2 3" key="1">
    <citation type="submission" date="2014-12" db="EMBL/GenBank/DDBJ databases">
        <title>Whole genome sequencing of Sphingobium xenophagum OW59.</title>
        <authorList>
            <person name="Ohta Y."/>
            <person name="Nishi S."/>
            <person name="Hatada Y."/>
        </authorList>
    </citation>
    <scope>NUCLEOTIDE SEQUENCE [LARGE SCALE GENOMIC DNA]</scope>
    <source>
        <strain evidence="2 3">OW59</strain>
    </source>
</reference>
<dbReference type="InterPro" id="IPR004675">
    <property type="entry name" value="AhpD_core"/>
</dbReference>
<sequence length="179" mass="19647">MSRLKTLSDNEVPQQSRALTEFIRSSLGWVPNFFRVCANSPAALSGFSFLDNALGQTLEYQLRTQIAVAVSQVNDAAYCLAGHTYYATRNLKLTQEEIAYNRAGASSDDRTNAAVFFACRVAEQRGHLKDEDLASVRRAGFSDGQIVEIVAVVASTCFTNFLNSVAETDVDYPVFGEIN</sequence>
<dbReference type="AlphaFoldDB" id="A0A401J2F0"/>
<proteinExistence type="predicted"/>
<dbReference type="GO" id="GO:0051920">
    <property type="term" value="F:peroxiredoxin activity"/>
    <property type="evidence" value="ECO:0007669"/>
    <property type="project" value="InterPro"/>
</dbReference>
<organism evidence="2 3">
    <name type="scientific">Sphingobium xenophagum</name>
    <dbReference type="NCBI Taxonomy" id="121428"/>
    <lineage>
        <taxon>Bacteria</taxon>
        <taxon>Pseudomonadati</taxon>
        <taxon>Pseudomonadota</taxon>
        <taxon>Alphaproteobacteria</taxon>
        <taxon>Sphingomonadales</taxon>
        <taxon>Sphingomonadaceae</taxon>
        <taxon>Sphingobium</taxon>
    </lineage>
</organism>
<accession>A0A401J2F0</accession>
<evidence type="ECO:0000313" key="3">
    <source>
        <dbReference type="Proteomes" id="UP000290975"/>
    </source>
</evidence>
<protein>
    <recommendedName>
        <fullName evidence="1">Carboxymuconolactone decarboxylase-like domain-containing protein</fullName>
    </recommendedName>
</protein>
<dbReference type="Pfam" id="PF02627">
    <property type="entry name" value="CMD"/>
    <property type="match status" value="1"/>
</dbReference>
<dbReference type="RefSeq" id="WP_130752791.1">
    <property type="nucleotide sequence ID" value="NZ_BBQY01000005.1"/>
</dbReference>